<dbReference type="PANTHER" id="PTHR33700">
    <property type="entry name" value="MYB-LIKE PROTEIN X"/>
    <property type="match status" value="1"/>
</dbReference>
<dbReference type="OrthoDB" id="1928179at2759"/>
<evidence type="ECO:0000256" key="1">
    <source>
        <dbReference type="SAM" id="Phobius"/>
    </source>
</evidence>
<evidence type="ECO:0000313" key="3">
    <source>
        <dbReference type="Proteomes" id="UP000231279"/>
    </source>
</evidence>
<keyword evidence="1" id="KW-1133">Transmembrane helix</keyword>
<gene>
    <name evidence="2" type="ORF">CDL12_17441</name>
</gene>
<keyword evidence="3" id="KW-1185">Reference proteome</keyword>
<accession>A0A2G9GXP0</accession>
<reference evidence="3" key="1">
    <citation type="journal article" date="2018" name="Gigascience">
        <title>Genome assembly of the Pink Ipe (Handroanthus impetiginosus, Bignoniaceae), a highly valued, ecologically keystone Neotropical timber forest tree.</title>
        <authorList>
            <person name="Silva-Junior O.B."/>
            <person name="Grattapaglia D."/>
            <person name="Novaes E."/>
            <person name="Collevatti R.G."/>
        </authorList>
    </citation>
    <scope>NUCLEOTIDE SEQUENCE [LARGE SCALE GENOMIC DNA]</scope>
    <source>
        <strain evidence="3">cv. UFG-1</strain>
    </source>
</reference>
<protein>
    <submittedName>
        <fullName evidence="2">Uncharacterized protein</fullName>
    </submittedName>
</protein>
<sequence>MNHQVVGRHQRARVFKFKQPLQFATLLAICIWLLYQISWPHNKSSTSKFSNQHSILWRKVNIGLLIRRNDSEGQNTIDKSRTREGEDKLAISHKEKVDEHLNEISFLVDDKNDEGNSVMQRKNLHGDGVASLNKERPAKNYLNERYHDSMHSFMWSSQGNLHSEAEIDGKKSIQGKEVKMVLNKTGKHKLVLELEYTDALLPDRMENHAENGFHASGFDDENGVPSGLYYVAESKGTE</sequence>
<dbReference type="Proteomes" id="UP000231279">
    <property type="component" value="Unassembled WGS sequence"/>
</dbReference>
<name>A0A2G9GXP0_9LAMI</name>
<feature type="transmembrane region" description="Helical" evidence="1">
    <location>
        <begin position="21"/>
        <end position="39"/>
    </location>
</feature>
<proteinExistence type="predicted"/>
<dbReference type="EMBL" id="NKXS01003365">
    <property type="protein sequence ID" value="PIN09975.1"/>
    <property type="molecule type" value="Genomic_DNA"/>
</dbReference>
<dbReference type="PANTHER" id="PTHR33700:SF4">
    <property type="entry name" value="MYB-LIKE PROTEIN X"/>
    <property type="match status" value="1"/>
</dbReference>
<dbReference type="AlphaFoldDB" id="A0A2G9GXP0"/>
<evidence type="ECO:0000313" key="2">
    <source>
        <dbReference type="EMBL" id="PIN09975.1"/>
    </source>
</evidence>
<comment type="caution">
    <text evidence="2">The sequence shown here is derived from an EMBL/GenBank/DDBJ whole genome shotgun (WGS) entry which is preliminary data.</text>
</comment>
<keyword evidence="1" id="KW-0812">Transmembrane</keyword>
<keyword evidence="1" id="KW-0472">Membrane</keyword>
<organism evidence="2 3">
    <name type="scientific">Handroanthus impetiginosus</name>
    <dbReference type="NCBI Taxonomy" id="429701"/>
    <lineage>
        <taxon>Eukaryota</taxon>
        <taxon>Viridiplantae</taxon>
        <taxon>Streptophyta</taxon>
        <taxon>Embryophyta</taxon>
        <taxon>Tracheophyta</taxon>
        <taxon>Spermatophyta</taxon>
        <taxon>Magnoliopsida</taxon>
        <taxon>eudicotyledons</taxon>
        <taxon>Gunneridae</taxon>
        <taxon>Pentapetalae</taxon>
        <taxon>asterids</taxon>
        <taxon>lamiids</taxon>
        <taxon>Lamiales</taxon>
        <taxon>Bignoniaceae</taxon>
        <taxon>Crescentiina</taxon>
        <taxon>Tabebuia alliance</taxon>
        <taxon>Handroanthus</taxon>
    </lineage>
</organism>